<dbReference type="GO" id="GO:0005737">
    <property type="term" value="C:cytoplasm"/>
    <property type="evidence" value="ECO:0007669"/>
    <property type="project" value="TreeGrafter"/>
</dbReference>
<evidence type="ECO:0000256" key="6">
    <source>
        <dbReference type="ARBA" id="ARBA00022703"/>
    </source>
</evidence>
<dbReference type="SMART" id="SM00220">
    <property type="entry name" value="S_TKc"/>
    <property type="match status" value="1"/>
</dbReference>
<dbReference type="GO" id="GO:0005524">
    <property type="term" value="F:ATP binding"/>
    <property type="evidence" value="ECO:0007669"/>
    <property type="project" value="UniProtKB-KW"/>
</dbReference>
<dbReference type="GeneID" id="102991616"/>
<dbReference type="OrthoDB" id="74764at2759"/>
<evidence type="ECO:0000256" key="1">
    <source>
        <dbReference type="ARBA" id="ARBA00001946"/>
    </source>
</evidence>
<dbReference type="Proteomes" id="UP000248484">
    <property type="component" value="Unplaced"/>
</dbReference>
<dbReference type="InterPro" id="IPR008271">
    <property type="entry name" value="Ser/Thr_kinase_AS"/>
</dbReference>
<evidence type="ECO:0000313" key="14">
    <source>
        <dbReference type="Proteomes" id="UP000248484"/>
    </source>
</evidence>
<dbReference type="GO" id="GO:0005634">
    <property type="term" value="C:nucleus"/>
    <property type="evidence" value="ECO:0007669"/>
    <property type="project" value="TreeGrafter"/>
</dbReference>
<name>A0A9W2WHI1_PHYMC</name>
<dbReference type="InterPro" id="IPR011009">
    <property type="entry name" value="Kinase-like_dom_sf"/>
</dbReference>
<dbReference type="Gene3D" id="1.10.510.10">
    <property type="entry name" value="Transferase(Phosphotransferase) domain 1"/>
    <property type="match status" value="1"/>
</dbReference>
<evidence type="ECO:0000256" key="10">
    <source>
        <dbReference type="ARBA" id="ARBA00047899"/>
    </source>
</evidence>
<comment type="similarity">
    <text evidence="12">Belongs to the protein kinase superfamily. CAMK Ser/Thr protein kinase family. DAP kinase subfamily.</text>
</comment>
<evidence type="ECO:0000313" key="15">
    <source>
        <dbReference type="RefSeq" id="XP_054938620.1"/>
    </source>
</evidence>
<dbReference type="GO" id="GO:0004674">
    <property type="term" value="F:protein serine/threonine kinase activity"/>
    <property type="evidence" value="ECO:0007669"/>
    <property type="project" value="UniProtKB-KW"/>
</dbReference>
<dbReference type="PROSITE" id="PS00108">
    <property type="entry name" value="PROTEIN_KINASE_ST"/>
    <property type="match status" value="1"/>
</dbReference>
<dbReference type="PANTHER" id="PTHR24342:SF15">
    <property type="entry name" value="DEATH-ASSOCIATED PROTEIN KINASE 2"/>
    <property type="match status" value="1"/>
</dbReference>
<dbReference type="Pfam" id="PF00069">
    <property type="entry name" value="Pkinase"/>
    <property type="match status" value="1"/>
</dbReference>
<comment type="catalytic activity">
    <reaction evidence="10">
        <text>L-threonyl-[protein] + ATP = O-phospho-L-threonyl-[protein] + ADP + H(+)</text>
        <dbReference type="Rhea" id="RHEA:46608"/>
        <dbReference type="Rhea" id="RHEA-COMP:11060"/>
        <dbReference type="Rhea" id="RHEA-COMP:11605"/>
        <dbReference type="ChEBI" id="CHEBI:15378"/>
        <dbReference type="ChEBI" id="CHEBI:30013"/>
        <dbReference type="ChEBI" id="CHEBI:30616"/>
        <dbReference type="ChEBI" id="CHEBI:61977"/>
        <dbReference type="ChEBI" id="CHEBI:456216"/>
        <dbReference type="EC" id="2.7.11.1"/>
    </reaction>
</comment>
<dbReference type="PROSITE" id="PS50011">
    <property type="entry name" value="PROTEIN_KINASE_DOM"/>
    <property type="match status" value="1"/>
</dbReference>
<protein>
    <recommendedName>
        <fullName evidence="2">non-specific serine/threonine protein kinase</fullName>
        <ecNumber evidence="2">2.7.11.1</ecNumber>
    </recommendedName>
</protein>
<dbReference type="Gene3D" id="3.30.200.20">
    <property type="entry name" value="Phosphorylase Kinase, domain 1"/>
    <property type="match status" value="1"/>
</dbReference>
<evidence type="ECO:0000256" key="12">
    <source>
        <dbReference type="ARBA" id="ARBA00060827"/>
    </source>
</evidence>
<comment type="catalytic activity">
    <reaction evidence="11">
        <text>L-seryl-[protein] + ATP = O-phospho-L-seryl-[protein] + ADP + H(+)</text>
        <dbReference type="Rhea" id="RHEA:17989"/>
        <dbReference type="Rhea" id="RHEA-COMP:9863"/>
        <dbReference type="Rhea" id="RHEA-COMP:11604"/>
        <dbReference type="ChEBI" id="CHEBI:15378"/>
        <dbReference type="ChEBI" id="CHEBI:29999"/>
        <dbReference type="ChEBI" id="CHEBI:30616"/>
        <dbReference type="ChEBI" id="CHEBI:83421"/>
        <dbReference type="ChEBI" id="CHEBI:456216"/>
        <dbReference type="EC" id="2.7.11.1"/>
    </reaction>
</comment>
<keyword evidence="14" id="KW-1185">Reference proteome</keyword>
<keyword evidence="5" id="KW-0808">Transferase</keyword>
<evidence type="ECO:0000256" key="2">
    <source>
        <dbReference type="ARBA" id="ARBA00012513"/>
    </source>
</evidence>
<proteinExistence type="inferred from homology"/>
<dbReference type="SUPFAM" id="SSF56112">
    <property type="entry name" value="Protein kinase-like (PK-like)"/>
    <property type="match status" value="1"/>
</dbReference>
<evidence type="ECO:0000256" key="7">
    <source>
        <dbReference type="ARBA" id="ARBA00022741"/>
    </source>
</evidence>
<dbReference type="CTD" id="23604"/>
<evidence type="ECO:0000256" key="8">
    <source>
        <dbReference type="ARBA" id="ARBA00022777"/>
    </source>
</evidence>
<dbReference type="GO" id="GO:0043065">
    <property type="term" value="P:positive regulation of apoptotic process"/>
    <property type="evidence" value="ECO:0007669"/>
    <property type="project" value="TreeGrafter"/>
</dbReference>
<dbReference type="AlphaFoldDB" id="A0A9W2WHI1"/>
<evidence type="ECO:0000256" key="3">
    <source>
        <dbReference type="ARBA" id="ARBA00022527"/>
    </source>
</evidence>
<dbReference type="InterPro" id="IPR000719">
    <property type="entry name" value="Prot_kinase_dom"/>
</dbReference>
<dbReference type="RefSeq" id="XP_054938620.1">
    <property type="nucleotide sequence ID" value="XM_055082645.1"/>
</dbReference>
<accession>A0A9W2WHI1</accession>
<evidence type="ECO:0000256" key="4">
    <source>
        <dbReference type="ARBA" id="ARBA00022553"/>
    </source>
</evidence>
<evidence type="ECO:0000256" key="5">
    <source>
        <dbReference type="ARBA" id="ARBA00022679"/>
    </source>
</evidence>
<organism evidence="14 15">
    <name type="scientific">Physeter macrocephalus</name>
    <name type="common">Sperm whale</name>
    <name type="synonym">Physeter catodon</name>
    <dbReference type="NCBI Taxonomy" id="9755"/>
    <lineage>
        <taxon>Eukaryota</taxon>
        <taxon>Metazoa</taxon>
        <taxon>Chordata</taxon>
        <taxon>Craniata</taxon>
        <taxon>Vertebrata</taxon>
        <taxon>Euteleostomi</taxon>
        <taxon>Mammalia</taxon>
        <taxon>Eutheria</taxon>
        <taxon>Laurasiatheria</taxon>
        <taxon>Artiodactyla</taxon>
        <taxon>Whippomorpha</taxon>
        <taxon>Cetacea</taxon>
        <taxon>Odontoceti</taxon>
        <taxon>Physeteridae</taxon>
        <taxon>Physeter</taxon>
    </lineage>
</organism>
<keyword evidence="4" id="KW-0597">Phosphoprotein</keyword>
<dbReference type="FunFam" id="3.30.200.20:FF:000110">
    <property type="entry name" value="Death-associated kinase 3, isoform CRA_a"/>
    <property type="match status" value="1"/>
</dbReference>
<keyword evidence="3" id="KW-0723">Serine/threonine-protein kinase</keyword>
<dbReference type="FunFam" id="1.10.510.10:FF:000250">
    <property type="entry name" value="Death-associated protein kinase 3"/>
    <property type="match status" value="1"/>
</dbReference>
<comment type="cofactor">
    <cofactor evidence="1">
        <name>Mg(2+)</name>
        <dbReference type="ChEBI" id="CHEBI:18420"/>
    </cofactor>
</comment>
<feature type="domain" description="Protein kinase" evidence="13">
    <location>
        <begin position="33"/>
        <end position="295"/>
    </location>
</feature>
<evidence type="ECO:0000256" key="9">
    <source>
        <dbReference type="ARBA" id="ARBA00022840"/>
    </source>
</evidence>
<dbReference type="PANTHER" id="PTHR24342">
    <property type="entry name" value="SERINE/THREONINE-PROTEIN KINASE 17"/>
    <property type="match status" value="1"/>
</dbReference>
<dbReference type="GO" id="GO:0035556">
    <property type="term" value="P:intracellular signal transduction"/>
    <property type="evidence" value="ECO:0007669"/>
    <property type="project" value="TreeGrafter"/>
</dbReference>
<keyword evidence="6" id="KW-0053">Apoptosis</keyword>
<evidence type="ECO:0000259" key="13">
    <source>
        <dbReference type="PROSITE" id="PS50011"/>
    </source>
</evidence>
<dbReference type="EC" id="2.7.11.1" evidence="2"/>
<keyword evidence="8 15" id="KW-0418">Kinase</keyword>
<sequence>MAHGPSRSTACGIFPDRGTNPCPLHRQADSQPLRHQGSPKIGQFAIVKKCREKSTGLEYAAKFIKKRQRQASRRGVCREEIEREVSILRQVLHPNVITLHDVFENRTDVVLILELVSGGELFDFLAQKESLSEEEATSFIKQILEGVNYLHAKKIAHFDLKPENIMLLDKNIPIPHIKLIDFGLAHEIEDGVEFKNIFGTPEFVAPEIVNYEPLGLEADMWSIGVITYILLSGASPFLGDTKQETLANITAVSYNFDEEFFSQTSELAKDFIRKLLVKETRKRLTIQEALRHPWITSKGEIRTPEQRKTEPAQLKTERLREYTLKCHSSMPPDNTYVNFERFACVVEDVARVDQGCRALAGARDTIQDDVETLVSIYNEKEAWYREESERARHDLSQLRYEFRKVESSKKLLQEDIRATGSRLGSTARKLDHLQAQFEALGQELLADLEWLQELVGGFQLESGSVDSPSPVCCQDSSECLGELLNRSCSEEV</sequence>
<dbReference type="GO" id="GO:0006915">
    <property type="term" value="P:apoptotic process"/>
    <property type="evidence" value="ECO:0007669"/>
    <property type="project" value="UniProtKB-KW"/>
</dbReference>
<keyword evidence="7" id="KW-0547">Nucleotide-binding</keyword>
<reference evidence="15" key="1">
    <citation type="submission" date="2025-08" db="UniProtKB">
        <authorList>
            <consortium name="RefSeq"/>
        </authorList>
    </citation>
    <scope>IDENTIFICATION</scope>
    <source>
        <tissue evidence="15">Muscle</tissue>
    </source>
</reference>
<evidence type="ECO:0000256" key="11">
    <source>
        <dbReference type="ARBA" id="ARBA00048679"/>
    </source>
</evidence>
<gene>
    <name evidence="15" type="primary">DAPK2</name>
</gene>
<keyword evidence="9" id="KW-0067">ATP-binding</keyword>